<keyword evidence="2" id="KW-1185">Reference proteome</keyword>
<organism evidence="1 2">
    <name type="scientific">Purpureocillium lilacinum</name>
    <name type="common">Paecilomyces lilacinus</name>
    <dbReference type="NCBI Taxonomy" id="33203"/>
    <lineage>
        <taxon>Eukaryota</taxon>
        <taxon>Fungi</taxon>
        <taxon>Dikarya</taxon>
        <taxon>Ascomycota</taxon>
        <taxon>Pezizomycotina</taxon>
        <taxon>Sordariomycetes</taxon>
        <taxon>Hypocreomycetidae</taxon>
        <taxon>Hypocreales</taxon>
        <taxon>Ophiocordycipitaceae</taxon>
        <taxon>Purpureocillium</taxon>
    </lineage>
</organism>
<dbReference type="InterPro" id="IPR014710">
    <property type="entry name" value="RmlC-like_jellyroll"/>
</dbReference>
<evidence type="ECO:0008006" key="3">
    <source>
        <dbReference type="Google" id="ProtNLM"/>
    </source>
</evidence>
<dbReference type="PANTHER" id="PTHR36448">
    <property type="entry name" value="BLR7373 PROTEIN"/>
    <property type="match status" value="1"/>
</dbReference>
<name>A0ABR0BIZ8_PURLI</name>
<dbReference type="InterPro" id="IPR011051">
    <property type="entry name" value="RmlC_Cupin_sf"/>
</dbReference>
<sequence>MATSVNCYFLRPTRDAPNNQLPVLHYQNVLPKPLTEDSAKDFLTANKWEHRDGTGVKINVKAGDVIVLPAGTAHSSLKSSSDYRYLGVYPRGCPRWRNETGKKPAETFRHDIKQVGMPEADPVFGVNGPLIYLWHQKLMAKL</sequence>
<evidence type="ECO:0000313" key="2">
    <source>
        <dbReference type="Proteomes" id="UP001287286"/>
    </source>
</evidence>
<dbReference type="CDD" id="cd02219">
    <property type="entry name" value="cupin_YjlB-like"/>
    <property type="match status" value="1"/>
</dbReference>
<proteinExistence type="predicted"/>
<dbReference type="EMBL" id="JAWRVI010000074">
    <property type="protein sequence ID" value="KAK4081402.1"/>
    <property type="molecule type" value="Genomic_DNA"/>
</dbReference>
<evidence type="ECO:0000313" key="1">
    <source>
        <dbReference type="EMBL" id="KAK4081402.1"/>
    </source>
</evidence>
<dbReference type="Gene3D" id="2.60.120.10">
    <property type="entry name" value="Jelly Rolls"/>
    <property type="match status" value="1"/>
</dbReference>
<dbReference type="InterPro" id="IPR047121">
    <property type="entry name" value="YjiB-like"/>
</dbReference>
<comment type="caution">
    <text evidence="1">The sequence shown here is derived from an EMBL/GenBank/DDBJ whole genome shotgun (WGS) entry which is preliminary data.</text>
</comment>
<protein>
    <recommendedName>
        <fullName evidence="3">Cupin type-1 domain-containing protein</fullName>
    </recommendedName>
</protein>
<dbReference type="SUPFAM" id="SSF51182">
    <property type="entry name" value="RmlC-like cupins"/>
    <property type="match status" value="1"/>
</dbReference>
<reference evidence="1 2" key="1">
    <citation type="journal article" date="2024" name="Microbiol. Resour. Announc.">
        <title>Genome annotations for the ascomycete fungi Trichoderma harzianum, Trichoderma aggressivum, and Purpureocillium lilacinum.</title>
        <authorList>
            <person name="Beijen E.P.W."/>
            <person name="Ohm R.A."/>
        </authorList>
    </citation>
    <scope>NUCLEOTIDE SEQUENCE [LARGE SCALE GENOMIC DNA]</scope>
    <source>
        <strain evidence="1 2">CBS 150709</strain>
    </source>
</reference>
<accession>A0ABR0BIZ8</accession>
<dbReference type="PANTHER" id="PTHR36448:SF2">
    <property type="entry name" value="CUPIN TYPE-1 DOMAIN-CONTAINING PROTEIN"/>
    <property type="match status" value="1"/>
</dbReference>
<gene>
    <name evidence="1" type="ORF">Purlil1_11663</name>
</gene>
<dbReference type="Proteomes" id="UP001287286">
    <property type="component" value="Unassembled WGS sequence"/>
</dbReference>